<dbReference type="AlphaFoldDB" id="A0A942WQP1"/>
<evidence type="ECO:0000313" key="2">
    <source>
        <dbReference type="Proteomes" id="UP000778864"/>
    </source>
</evidence>
<sequence>MCKCRKYESYKIMVRFKNGEIKKKEIRKYIPAIEYYRQVKKENCNRSCIVEMFGITQDGQVNFMFGKRFEEQIKDFQLEAKKYAETDTYDILKVIEENIKLLTKREKYLTSKLNVINKMEDVILHQIEHFDLSENQDDIAKKIKFDELVNVRKERRYIKTELFKLGIIKDSVELPVKSVDFAIRRISGVDKGVNEKVKYLDNDVLEEKKIFKEKSYDNLIQRDLIVERLKNKYGVVIVDDAKAKIYAYNKANTGKVV</sequence>
<evidence type="ECO:0000313" key="1">
    <source>
        <dbReference type="EMBL" id="MBS4893791.1"/>
    </source>
</evidence>
<accession>A0A942WQP1</accession>
<name>A0A942WQP1_VEIPA</name>
<dbReference type="Proteomes" id="UP000778864">
    <property type="component" value="Unassembled WGS sequence"/>
</dbReference>
<gene>
    <name evidence="1" type="ORF">KHZ90_08450</name>
</gene>
<proteinExistence type="predicted"/>
<protein>
    <submittedName>
        <fullName evidence="1">Uncharacterized protein</fullName>
    </submittedName>
</protein>
<organism evidence="1 2">
    <name type="scientific">Veillonella parvula</name>
    <name type="common">Staphylococcus parvulus</name>
    <dbReference type="NCBI Taxonomy" id="29466"/>
    <lineage>
        <taxon>Bacteria</taxon>
        <taxon>Bacillati</taxon>
        <taxon>Bacillota</taxon>
        <taxon>Negativicutes</taxon>
        <taxon>Veillonellales</taxon>
        <taxon>Veillonellaceae</taxon>
        <taxon>Veillonella</taxon>
    </lineage>
</organism>
<dbReference type="EMBL" id="JAGZMU010000005">
    <property type="protein sequence ID" value="MBS4893791.1"/>
    <property type="molecule type" value="Genomic_DNA"/>
</dbReference>
<comment type="caution">
    <text evidence="1">The sequence shown here is derived from an EMBL/GenBank/DDBJ whole genome shotgun (WGS) entry which is preliminary data.</text>
</comment>
<reference evidence="1" key="1">
    <citation type="submission" date="2021-02" db="EMBL/GenBank/DDBJ databases">
        <title>Infant gut strain persistence is associated with maternal origin, phylogeny, and functional potential including surface adhesion and iron acquisition.</title>
        <authorList>
            <person name="Lou Y.C."/>
        </authorList>
    </citation>
    <scope>NUCLEOTIDE SEQUENCE</scope>
    <source>
        <strain evidence="1">L3_108_031G1_dasL3_108_031G1_concoct_20</strain>
    </source>
</reference>